<reference evidence="2 3" key="1">
    <citation type="submission" date="2019-04" db="EMBL/GenBank/DDBJ databases">
        <title>A reverse ecology approach based on a biological definition of microbial populations.</title>
        <authorList>
            <person name="Arevalo P."/>
            <person name="Vaninsberghe D."/>
            <person name="Elsherbini J."/>
            <person name="Gore J."/>
            <person name="Polz M."/>
        </authorList>
    </citation>
    <scope>NUCLEOTIDE SEQUENCE [LARGE SCALE GENOMIC DNA]</scope>
    <source>
        <strain evidence="2 3">10N.261.46.F4</strain>
    </source>
</reference>
<dbReference type="AlphaFoldDB" id="A0A4U1ZRU0"/>
<dbReference type="EMBL" id="SYUV01000007">
    <property type="protein sequence ID" value="TKF36121.1"/>
    <property type="molecule type" value="Genomic_DNA"/>
</dbReference>
<feature type="domain" description="TIR" evidence="1">
    <location>
        <begin position="1"/>
        <end position="154"/>
    </location>
</feature>
<dbReference type="InterPro" id="IPR000157">
    <property type="entry name" value="TIR_dom"/>
</dbReference>
<dbReference type="Gene3D" id="3.40.50.10140">
    <property type="entry name" value="Toll/interleukin-1 receptor homology (TIR) domain"/>
    <property type="match status" value="1"/>
</dbReference>
<proteinExistence type="predicted"/>
<name>A0A4U1ZRU0_9VIBR</name>
<evidence type="ECO:0000313" key="3">
    <source>
        <dbReference type="Proteomes" id="UP000307574"/>
    </source>
</evidence>
<keyword evidence="2" id="KW-0675">Receptor</keyword>
<sequence>MTVFISYRHSDRNVAFGINEYLQRSGIPTYMDVLDPESQSTENITEVITKNIAKSTHLIAVISQETAQSWWVPFEIGEATISATRIASFRTGYSQLPEYLEMWPQMSQQSHLELFVKEYRGEKSLAVNNRGVFDSARTSKSYAADFHRNLKNRISRGF</sequence>
<dbReference type="Proteomes" id="UP000307574">
    <property type="component" value="Unassembled WGS sequence"/>
</dbReference>
<dbReference type="InterPro" id="IPR035897">
    <property type="entry name" value="Toll_tir_struct_dom_sf"/>
</dbReference>
<dbReference type="RefSeq" id="WP_069490138.1">
    <property type="nucleotide sequence ID" value="NZ_SYUV01000007.1"/>
</dbReference>
<organism evidence="2 3">
    <name type="scientific">Vibrio kanaloae</name>
    <dbReference type="NCBI Taxonomy" id="170673"/>
    <lineage>
        <taxon>Bacteria</taxon>
        <taxon>Pseudomonadati</taxon>
        <taxon>Pseudomonadota</taxon>
        <taxon>Gammaproteobacteria</taxon>
        <taxon>Vibrionales</taxon>
        <taxon>Vibrionaceae</taxon>
        <taxon>Vibrio</taxon>
    </lineage>
</organism>
<protein>
    <submittedName>
        <fullName evidence="2">Toll/interleukin-1 receptor domain-containing protein</fullName>
    </submittedName>
</protein>
<accession>A0A4U1ZRU0</accession>
<evidence type="ECO:0000259" key="1">
    <source>
        <dbReference type="PROSITE" id="PS50104"/>
    </source>
</evidence>
<dbReference type="Pfam" id="PF13676">
    <property type="entry name" value="TIR_2"/>
    <property type="match status" value="1"/>
</dbReference>
<dbReference type="GO" id="GO:0007165">
    <property type="term" value="P:signal transduction"/>
    <property type="evidence" value="ECO:0007669"/>
    <property type="project" value="InterPro"/>
</dbReference>
<comment type="caution">
    <text evidence="2">The sequence shown here is derived from an EMBL/GenBank/DDBJ whole genome shotgun (WGS) entry which is preliminary data.</text>
</comment>
<dbReference type="SUPFAM" id="SSF52200">
    <property type="entry name" value="Toll/Interleukin receptor TIR domain"/>
    <property type="match status" value="1"/>
</dbReference>
<evidence type="ECO:0000313" key="2">
    <source>
        <dbReference type="EMBL" id="TKF36121.1"/>
    </source>
</evidence>
<gene>
    <name evidence="2" type="ORF">FCV50_02630</name>
</gene>
<dbReference type="PROSITE" id="PS50104">
    <property type="entry name" value="TIR"/>
    <property type="match status" value="1"/>
</dbReference>